<reference evidence="2 3" key="1">
    <citation type="submission" date="2016-08" db="EMBL/GenBank/DDBJ databases">
        <title>A Parts List for Fungal Cellulosomes Revealed by Comparative Genomics.</title>
        <authorList>
            <consortium name="DOE Joint Genome Institute"/>
            <person name="Haitjema C.H."/>
            <person name="Gilmore S.P."/>
            <person name="Henske J.K."/>
            <person name="Solomon K.V."/>
            <person name="De Groot R."/>
            <person name="Kuo A."/>
            <person name="Mondo S.J."/>
            <person name="Salamov A.A."/>
            <person name="Labutti K."/>
            <person name="Zhao Z."/>
            <person name="Chiniquy J."/>
            <person name="Barry K."/>
            <person name="Brewer H.M."/>
            <person name="Purvine S.O."/>
            <person name="Wright A.T."/>
            <person name="Boxma B."/>
            <person name="Van Alen T."/>
            <person name="Hackstein J.H."/>
            <person name="Baker S.E."/>
            <person name="Grigoriev I.V."/>
            <person name="O'Malley M.A."/>
        </authorList>
    </citation>
    <scope>NUCLEOTIDE SEQUENCE [LARGE SCALE GENOMIC DNA]</scope>
    <source>
        <strain evidence="2 3">G1</strain>
    </source>
</reference>
<evidence type="ECO:0000256" key="1">
    <source>
        <dbReference type="ARBA" id="ARBA00005437"/>
    </source>
</evidence>
<comment type="caution">
    <text evidence="2">The sequence shown here is derived from an EMBL/GenBank/DDBJ whole genome shotgun (WGS) entry which is preliminary data.</text>
</comment>
<sequence>MGLFDDARKYYPKQLQKELSKPNKEIVIVDDRFVFDKPARVVLTSRHGINAMSFDFAYTISGIDGKEYFKCMNFGNKKILLSADNEPILGIYGKTLSLNYEIYAGDKKERLLAKLTYRNSHVAQKFSIIFTNLVTENEEYMDFNCEEHYRSGGVFYGKEKEGAPMICKFIEYNYKYSTGLRSKSPDAQGSYLIEMAANVDNVFLMAVGIVLAELDYNHQQNQKVRHRNKIN</sequence>
<evidence type="ECO:0000313" key="3">
    <source>
        <dbReference type="Proteomes" id="UP000193920"/>
    </source>
</evidence>
<dbReference type="InterPro" id="IPR007612">
    <property type="entry name" value="LOR"/>
</dbReference>
<keyword evidence="3" id="KW-1185">Reference proteome</keyword>
<dbReference type="OrthoDB" id="97518at2759"/>
<evidence type="ECO:0000313" key="2">
    <source>
        <dbReference type="EMBL" id="ORY38957.1"/>
    </source>
</evidence>
<dbReference type="SUPFAM" id="SSF54518">
    <property type="entry name" value="Tubby C-terminal domain-like"/>
    <property type="match status" value="1"/>
</dbReference>
<organism evidence="2 3">
    <name type="scientific">Neocallimastix californiae</name>
    <dbReference type="NCBI Taxonomy" id="1754190"/>
    <lineage>
        <taxon>Eukaryota</taxon>
        <taxon>Fungi</taxon>
        <taxon>Fungi incertae sedis</taxon>
        <taxon>Chytridiomycota</taxon>
        <taxon>Chytridiomycota incertae sedis</taxon>
        <taxon>Neocallimastigomycetes</taxon>
        <taxon>Neocallimastigales</taxon>
        <taxon>Neocallimastigaceae</taxon>
        <taxon>Neocallimastix</taxon>
    </lineage>
</organism>
<dbReference type="AlphaFoldDB" id="A0A1Y2BWD2"/>
<dbReference type="InterPro" id="IPR038595">
    <property type="entry name" value="LOR_sf"/>
</dbReference>
<protein>
    <recommendedName>
        <fullName evidence="4">Tubby C-terminal domain-containing protein</fullName>
    </recommendedName>
</protein>
<dbReference type="Pfam" id="PF04525">
    <property type="entry name" value="LOR"/>
    <property type="match status" value="1"/>
</dbReference>
<dbReference type="EMBL" id="MCOG01000134">
    <property type="protein sequence ID" value="ORY38957.1"/>
    <property type="molecule type" value="Genomic_DNA"/>
</dbReference>
<comment type="similarity">
    <text evidence="1">Belongs to the LOR family.</text>
</comment>
<name>A0A1Y2BWD2_9FUNG</name>
<dbReference type="Gene3D" id="2.40.160.200">
    <property type="entry name" value="LURP1-related"/>
    <property type="match status" value="1"/>
</dbReference>
<gene>
    <name evidence="2" type="ORF">LY90DRAFT_704376</name>
</gene>
<proteinExistence type="inferred from homology"/>
<accession>A0A1Y2BWD2</accession>
<dbReference type="Proteomes" id="UP000193920">
    <property type="component" value="Unassembled WGS sequence"/>
</dbReference>
<evidence type="ECO:0008006" key="4">
    <source>
        <dbReference type="Google" id="ProtNLM"/>
    </source>
</evidence>
<feature type="non-terminal residue" evidence="2">
    <location>
        <position position="231"/>
    </location>
</feature>
<dbReference type="InterPro" id="IPR025659">
    <property type="entry name" value="Tubby-like_C"/>
</dbReference>